<evidence type="ECO:0000313" key="2">
    <source>
        <dbReference type="EMBL" id="CAF4122408.1"/>
    </source>
</evidence>
<evidence type="ECO:0000313" key="3">
    <source>
        <dbReference type="Proteomes" id="UP000663851"/>
    </source>
</evidence>
<dbReference type="EMBL" id="CAJNYD010001877">
    <property type="protein sequence ID" value="CAF3378317.1"/>
    <property type="molecule type" value="Genomic_DNA"/>
</dbReference>
<evidence type="ECO:0000313" key="1">
    <source>
        <dbReference type="EMBL" id="CAF3378317.1"/>
    </source>
</evidence>
<reference evidence="2" key="1">
    <citation type="submission" date="2021-02" db="EMBL/GenBank/DDBJ databases">
        <authorList>
            <person name="Nowell W R."/>
        </authorList>
    </citation>
    <scope>NUCLEOTIDE SEQUENCE</scope>
</reference>
<organism evidence="2 3">
    <name type="scientific">Rotaria socialis</name>
    <dbReference type="NCBI Taxonomy" id="392032"/>
    <lineage>
        <taxon>Eukaryota</taxon>
        <taxon>Metazoa</taxon>
        <taxon>Spiralia</taxon>
        <taxon>Gnathifera</taxon>
        <taxon>Rotifera</taxon>
        <taxon>Eurotatoria</taxon>
        <taxon>Bdelloidea</taxon>
        <taxon>Philodinida</taxon>
        <taxon>Philodinidae</taxon>
        <taxon>Rotaria</taxon>
    </lineage>
</organism>
<dbReference type="EMBL" id="CAJOBO010000080">
    <property type="protein sequence ID" value="CAF4122408.1"/>
    <property type="molecule type" value="Genomic_DNA"/>
</dbReference>
<sequence>MGGRGSKRQQQYYEPSYGMGSYGTYYDPYGYQTGGGYGDIPRYTVTNYGGYGASPIGQVGYGSLPPKIRAIFIPQMGGQQSCAPQQMPMMAPQMPMMPCPPPMPMMPPPMPSGGCGGLGSYGGGASFGGSSGGFGGGLASYGSGFGGGMGGGFGGGMGGGFGGGMGGGFGGGAPCPMSAAMGFGAPQPQQFQMPMPMPQPMPMPMPQPMPQQPQQPAGGRMICCCFPAPN</sequence>
<dbReference type="AlphaFoldDB" id="A0A819W7W1"/>
<protein>
    <submittedName>
        <fullName evidence="2">Uncharacterized protein</fullName>
    </submittedName>
</protein>
<dbReference type="Proteomes" id="UP000663833">
    <property type="component" value="Unassembled WGS sequence"/>
</dbReference>
<accession>A0A819W7W1</accession>
<dbReference type="Proteomes" id="UP000663851">
    <property type="component" value="Unassembled WGS sequence"/>
</dbReference>
<gene>
    <name evidence="2" type="ORF">HFQ381_LOCUS2452</name>
    <name evidence="1" type="ORF">LUA448_LOCUS15525</name>
</gene>
<name>A0A819W7W1_9BILA</name>
<comment type="caution">
    <text evidence="2">The sequence shown here is derived from an EMBL/GenBank/DDBJ whole genome shotgun (WGS) entry which is preliminary data.</text>
</comment>
<proteinExistence type="predicted"/>